<reference evidence="1 2" key="1">
    <citation type="submission" date="2020-10" db="EMBL/GenBank/DDBJ databases">
        <title>Sequencing the genomes of 1000 actinobacteria strains.</title>
        <authorList>
            <person name="Klenk H.-P."/>
        </authorList>
    </citation>
    <scope>NUCLEOTIDE SEQUENCE [LARGE SCALE GENOMIC DNA]</scope>
    <source>
        <strain evidence="1 2">DSM 43173</strain>
    </source>
</reference>
<dbReference type="PANTHER" id="PTHR13812:SF19">
    <property type="entry name" value="KETIMINE REDUCTASE MU-CRYSTALLIN"/>
    <property type="match status" value="1"/>
</dbReference>
<keyword evidence="2" id="KW-1185">Reference proteome</keyword>
<name>A0ABR9LTI3_9ACTN</name>
<gene>
    <name evidence="1" type="ORF">H4W80_001649</name>
</gene>
<sequence length="85" mass="8665">MRDAGIVCCVTTSTAPLFTLDQAAEHAHVNAVGAFRPAIGDHLIGLGAALAGGVPPSGGRTVFKTVGVALQDWAIAQLLAQRCLQ</sequence>
<comment type="caution">
    <text evidence="1">The sequence shown here is derived from an EMBL/GenBank/DDBJ whole genome shotgun (WGS) entry which is preliminary data.</text>
</comment>
<organism evidence="1 2">
    <name type="scientific">Nonomuraea angiospora</name>
    <dbReference type="NCBI Taxonomy" id="46172"/>
    <lineage>
        <taxon>Bacteria</taxon>
        <taxon>Bacillati</taxon>
        <taxon>Actinomycetota</taxon>
        <taxon>Actinomycetes</taxon>
        <taxon>Streptosporangiales</taxon>
        <taxon>Streptosporangiaceae</taxon>
        <taxon>Nonomuraea</taxon>
    </lineage>
</organism>
<dbReference type="Proteomes" id="UP000633509">
    <property type="component" value="Unassembled WGS sequence"/>
</dbReference>
<dbReference type="Gene3D" id="3.40.50.720">
    <property type="entry name" value="NAD(P)-binding Rossmann-like Domain"/>
    <property type="match status" value="1"/>
</dbReference>
<evidence type="ECO:0000313" key="1">
    <source>
        <dbReference type="EMBL" id="MBE1583391.1"/>
    </source>
</evidence>
<dbReference type="InterPro" id="IPR036291">
    <property type="entry name" value="NAD(P)-bd_dom_sf"/>
</dbReference>
<proteinExistence type="predicted"/>
<dbReference type="PANTHER" id="PTHR13812">
    <property type="entry name" value="KETIMINE REDUCTASE MU-CRYSTALLIN"/>
    <property type="match status" value="1"/>
</dbReference>
<evidence type="ECO:0000313" key="2">
    <source>
        <dbReference type="Proteomes" id="UP000633509"/>
    </source>
</evidence>
<protein>
    <submittedName>
        <fullName evidence="1">Ornithine cyclodeaminase/alanine dehydrogenase-like protein (Mu-crystallin family)</fullName>
    </submittedName>
</protein>
<dbReference type="SUPFAM" id="SSF51735">
    <property type="entry name" value="NAD(P)-binding Rossmann-fold domains"/>
    <property type="match status" value="1"/>
</dbReference>
<dbReference type="RefSeq" id="WP_225963321.1">
    <property type="nucleotide sequence ID" value="NZ_JADBEK010000001.1"/>
</dbReference>
<dbReference type="InterPro" id="IPR003462">
    <property type="entry name" value="ODC_Mu_crystall"/>
</dbReference>
<accession>A0ABR9LTI3</accession>
<dbReference type="EMBL" id="JADBEK010000001">
    <property type="protein sequence ID" value="MBE1583391.1"/>
    <property type="molecule type" value="Genomic_DNA"/>
</dbReference>